<accession>A0A2W1NA99</accession>
<evidence type="ECO:0000313" key="2">
    <source>
        <dbReference type="Proteomes" id="UP000214746"/>
    </source>
</evidence>
<comment type="caution">
    <text evidence="1">The sequence shown here is derived from an EMBL/GenBank/DDBJ whole genome shotgun (WGS) entry which is preliminary data.</text>
</comment>
<protein>
    <submittedName>
        <fullName evidence="1">Aspartyl-phosphate phosphatase Spo0E family protein</fullName>
    </submittedName>
</protein>
<proteinExistence type="predicted"/>
<name>A0A2W1NA99_PAEXE</name>
<dbReference type="OrthoDB" id="2470271at2"/>
<dbReference type="GO" id="GO:0043937">
    <property type="term" value="P:regulation of sporulation"/>
    <property type="evidence" value="ECO:0007669"/>
    <property type="project" value="InterPro"/>
</dbReference>
<dbReference type="InterPro" id="IPR018540">
    <property type="entry name" value="Spo0E-like"/>
</dbReference>
<organism evidence="1 2">
    <name type="scientific">Paenibacillus xerothermodurans</name>
    <dbReference type="NCBI Taxonomy" id="1977292"/>
    <lineage>
        <taxon>Bacteria</taxon>
        <taxon>Bacillati</taxon>
        <taxon>Bacillota</taxon>
        <taxon>Bacilli</taxon>
        <taxon>Bacillales</taxon>
        <taxon>Paenibacillaceae</taxon>
        <taxon>Paenibacillus</taxon>
    </lineage>
</organism>
<dbReference type="Gene3D" id="4.10.280.10">
    <property type="entry name" value="Helix-loop-helix DNA-binding domain"/>
    <property type="match status" value="1"/>
</dbReference>
<dbReference type="InterPro" id="IPR036638">
    <property type="entry name" value="HLH_DNA-bd_sf"/>
</dbReference>
<dbReference type="Pfam" id="PF09388">
    <property type="entry name" value="SpoOE-like"/>
    <property type="match status" value="1"/>
</dbReference>
<reference evidence="1" key="1">
    <citation type="submission" date="2018-06" db="EMBL/GenBank/DDBJ databases">
        <title>Paenibacillus xerothermodurans sp. nov. an extremely dry heat resistant spore forming bacterium isolated from the soil of Cape Canaveral, Florida.</title>
        <authorList>
            <person name="Seuylemezian A."/>
            <person name="Kaur N."/>
            <person name="Patil P."/>
            <person name="Patil P."/>
            <person name="Mayilraj S."/>
            <person name="Vaishampayan P."/>
        </authorList>
    </citation>
    <scope>NUCLEOTIDE SEQUENCE [LARGE SCALE GENOMIC DNA]</scope>
    <source>
        <strain evidence="1">ATCC 27380</strain>
    </source>
</reference>
<keyword evidence="2" id="KW-1185">Reference proteome</keyword>
<evidence type="ECO:0000313" key="1">
    <source>
        <dbReference type="EMBL" id="PZE21307.1"/>
    </source>
</evidence>
<dbReference type="GO" id="GO:0046983">
    <property type="term" value="F:protein dimerization activity"/>
    <property type="evidence" value="ECO:0007669"/>
    <property type="project" value="InterPro"/>
</dbReference>
<dbReference type="InterPro" id="IPR037208">
    <property type="entry name" value="Spo0E-like_sf"/>
</dbReference>
<dbReference type="EMBL" id="NHRJ02000003">
    <property type="protein sequence ID" value="PZE21307.1"/>
    <property type="molecule type" value="Genomic_DNA"/>
</dbReference>
<dbReference type="AlphaFoldDB" id="A0A2W1NA99"/>
<dbReference type="RefSeq" id="WP_089199503.1">
    <property type="nucleotide sequence ID" value="NZ_NHRJ02000003.1"/>
</dbReference>
<dbReference type="SUPFAM" id="SSF140500">
    <property type="entry name" value="BAS1536-like"/>
    <property type="match status" value="1"/>
</dbReference>
<dbReference type="Proteomes" id="UP000214746">
    <property type="component" value="Unassembled WGS sequence"/>
</dbReference>
<gene>
    <name evidence="1" type="ORF">CBW46_008045</name>
</gene>
<sequence>MLPTSDKLSELSAEIEQVRTQLVESAVELGFMHPQVQQTSKRLDTLLLRYYEINKNKKAPLSIDLS</sequence>